<evidence type="ECO:0000313" key="13">
    <source>
        <dbReference type="EMBL" id="KAK1397446.1"/>
    </source>
</evidence>
<evidence type="ECO:0000256" key="3">
    <source>
        <dbReference type="ARBA" id="ARBA00023015"/>
    </source>
</evidence>
<comment type="similarity">
    <text evidence="2">Belongs to the HD-ZIP homeobox family. Class IV subfamily.</text>
</comment>
<gene>
    <name evidence="13" type="ORF">POM88_007309</name>
</gene>
<dbReference type="Gene3D" id="1.10.10.60">
    <property type="entry name" value="Homeodomain-like"/>
    <property type="match status" value="1"/>
</dbReference>
<evidence type="ECO:0000256" key="2">
    <source>
        <dbReference type="ARBA" id="ARBA00006789"/>
    </source>
</evidence>
<dbReference type="InterPro" id="IPR002913">
    <property type="entry name" value="START_lipid-bd_dom"/>
</dbReference>
<evidence type="ECO:0000256" key="1">
    <source>
        <dbReference type="ARBA" id="ARBA00004123"/>
    </source>
</evidence>
<dbReference type="Pfam" id="PF01852">
    <property type="entry name" value="START"/>
    <property type="match status" value="1"/>
</dbReference>
<feature type="domain" description="Homeobox" evidence="11">
    <location>
        <begin position="192"/>
        <end position="252"/>
    </location>
</feature>
<keyword evidence="14" id="KW-1185">Reference proteome</keyword>
<evidence type="ECO:0000259" key="12">
    <source>
        <dbReference type="PROSITE" id="PS50848"/>
    </source>
</evidence>
<keyword evidence="5 9" id="KW-0238">DNA-binding</keyword>
<dbReference type="InterPro" id="IPR023393">
    <property type="entry name" value="START-like_dom_sf"/>
</dbReference>
<dbReference type="PANTHER" id="PTHR45654">
    <property type="entry name" value="HOMEOBOX-LEUCINE ZIPPER PROTEIN MERISTEM L1"/>
    <property type="match status" value="1"/>
</dbReference>
<keyword evidence="7" id="KW-0804">Transcription</keyword>
<dbReference type="Gene3D" id="3.30.530.20">
    <property type="match status" value="1"/>
</dbReference>
<keyword evidence="8 9" id="KW-0539">Nucleus</keyword>
<dbReference type="GO" id="GO:0003677">
    <property type="term" value="F:DNA binding"/>
    <property type="evidence" value="ECO:0007669"/>
    <property type="project" value="UniProtKB-UniRule"/>
</dbReference>
<reference evidence="13" key="1">
    <citation type="submission" date="2023-02" db="EMBL/GenBank/DDBJ databases">
        <title>Genome of toxic invasive species Heracleum sosnowskyi carries increased number of genes despite the absence of recent whole-genome duplications.</title>
        <authorList>
            <person name="Schelkunov M."/>
            <person name="Shtratnikova V."/>
            <person name="Makarenko M."/>
            <person name="Klepikova A."/>
            <person name="Omelchenko D."/>
            <person name="Novikova G."/>
            <person name="Obukhova E."/>
            <person name="Bogdanov V."/>
            <person name="Penin A."/>
            <person name="Logacheva M."/>
        </authorList>
    </citation>
    <scope>NUCLEOTIDE SEQUENCE</scope>
    <source>
        <strain evidence="13">Hsosn_3</strain>
        <tissue evidence="13">Leaf</tissue>
    </source>
</reference>
<evidence type="ECO:0000256" key="9">
    <source>
        <dbReference type="PROSITE-ProRule" id="PRU00108"/>
    </source>
</evidence>
<dbReference type="Proteomes" id="UP001237642">
    <property type="component" value="Unassembled WGS sequence"/>
</dbReference>
<dbReference type="InterPro" id="IPR001356">
    <property type="entry name" value="HD"/>
</dbReference>
<dbReference type="GO" id="GO:0008289">
    <property type="term" value="F:lipid binding"/>
    <property type="evidence" value="ECO:0007669"/>
    <property type="project" value="InterPro"/>
</dbReference>
<name>A0AAD8J575_9APIA</name>
<dbReference type="Pfam" id="PF00046">
    <property type="entry name" value="Homeodomain"/>
    <property type="match status" value="1"/>
</dbReference>
<evidence type="ECO:0000259" key="11">
    <source>
        <dbReference type="PROSITE" id="PS50071"/>
    </source>
</evidence>
<dbReference type="SMART" id="SM00389">
    <property type="entry name" value="HOX"/>
    <property type="match status" value="1"/>
</dbReference>
<dbReference type="SUPFAM" id="SSF46689">
    <property type="entry name" value="Homeodomain-like"/>
    <property type="match status" value="1"/>
</dbReference>
<dbReference type="Pfam" id="PF25797">
    <property type="entry name" value="PDF2_C"/>
    <property type="match status" value="1"/>
</dbReference>
<dbReference type="InterPro" id="IPR057993">
    <property type="entry name" value="HD-Zip_IV_C"/>
</dbReference>
<dbReference type="SUPFAM" id="SSF55961">
    <property type="entry name" value="Bet v1-like"/>
    <property type="match status" value="2"/>
</dbReference>
<keyword evidence="6 9" id="KW-0371">Homeobox</keyword>
<comment type="caution">
    <text evidence="13">The sequence shown here is derived from an EMBL/GenBank/DDBJ whole genome shotgun (WGS) entry which is preliminary data.</text>
</comment>
<proteinExistence type="inferred from homology"/>
<evidence type="ECO:0000256" key="8">
    <source>
        <dbReference type="ARBA" id="ARBA00023242"/>
    </source>
</evidence>
<dbReference type="InterPro" id="IPR009057">
    <property type="entry name" value="Homeodomain-like_sf"/>
</dbReference>
<dbReference type="PANTHER" id="PTHR45654:SF93">
    <property type="entry name" value="HOMEOBOX-LEUCINE ZIPPER PROTEIN HDG2-RELATED"/>
    <property type="match status" value="1"/>
</dbReference>
<dbReference type="SMART" id="SM00234">
    <property type="entry name" value="START"/>
    <property type="match status" value="1"/>
</dbReference>
<dbReference type="PROSITE" id="PS50848">
    <property type="entry name" value="START"/>
    <property type="match status" value="1"/>
</dbReference>
<dbReference type="PROSITE" id="PS50071">
    <property type="entry name" value="HOMEOBOX_2"/>
    <property type="match status" value="1"/>
</dbReference>
<dbReference type="EMBL" id="JAUIZM010000002">
    <property type="protein sequence ID" value="KAK1397446.1"/>
    <property type="molecule type" value="Genomic_DNA"/>
</dbReference>
<evidence type="ECO:0000256" key="10">
    <source>
        <dbReference type="RuleBase" id="RU000682"/>
    </source>
</evidence>
<accession>A0AAD8J575</accession>
<dbReference type="CDD" id="cd00086">
    <property type="entry name" value="homeodomain"/>
    <property type="match status" value="1"/>
</dbReference>
<dbReference type="CDD" id="cd08875">
    <property type="entry name" value="START_ArGLABRA2_like"/>
    <property type="match status" value="1"/>
</dbReference>
<organism evidence="13 14">
    <name type="scientific">Heracleum sosnowskyi</name>
    <dbReference type="NCBI Taxonomy" id="360622"/>
    <lineage>
        <taxon>Eukaryota</taxon>
        <taxon>Viridiplantae</taxon>
        <taxon>Streptophyta</taxon>
        <taxon>Embryophyta</taxon>
        <taxon>Tracheophyta</taxon>
        <taxon>Spermatophyta</taxon>
        <taxon>Magnoliopsida</taxon>
        <taxon>eudicotyledons</taxon>
        <taxon>Gunneridae</taxon>
        <taxon>Pentapetalae</taxon>
        <taxon>asterids</taxon>
        <taxon>campanulids</taxon>
        <taxon>Apiales</taxon>
        <taxon>Apiaceae</taxon>
        <taxon>Apioideae</taxon>
        <taxon>apioid superclade</taxon>
        <taxon>Tordylieae</taxon>
        <taxon>Tordyliinae</taxon>
        <taxon>Heracleum</taxon>
    </lineage>
</organism>
<dbReference type="AlphaFoldDB" id="A0AAD8J575"/>
<sequence>MYLLWDGQIEMEQNNSAIGCQEASPVGVGGVYKNQGFDVVAVAVAGSAGAAAVHAVAGGAAVDGCAAVGDAGGAGAAVGGDGDVAVGGAVAGGGAGGVAAGAVDGGVICVAVNGDVAVAAGGGGGAGVDGGTTAAAVDGGAVASDAGAAIGVTVGGDGDVAVGSAAAVVVGGGGAAVAAGGSAAGASSQSARGKKRESFRHTQQQVHTMEAYFKEYPYPGESLRNYIARGLGMDPAQVKCWFQNKRSQMKIQGECREKEALRYENDMLRAQKKQIVEALSKNTCAKCRAGSSRPSPKGNKLRLENIHLKGRVDRLKSTLPNYMAAQNLQNFPVTFHGPQNPSTSQNQQYLPTILHNSQNLPVTFQNLRYIPVIFQNPQNHTIIPMQNPRNLPVISQNRQHLPVISRNPQYVPMITEADKANSKPVDDIGLRYARTSTTSSGKGINLTSAVQTSDESRQSLKKLVVSAADELKVMAMATGPLWISSIADGTDSMLNEVEYLAMFPNNFGPTRLGYTWEGSRHIAKVSLNPTQLLSILMNVNEWAATFSAIVWSAITLDVLSEGTDYNAAIQVMAAEYHIPTPLVPNRNAYFARYCTKHSEGVWAVVDISVDNILPTRVIMTCLKKPSGCLIQEMADGTSKITWIEHVHADYNGVSTMYKHLLLSGLGFGAKRWVSILERQCQLRMTAMSANVPSAHGSNNLLLMTSPEGRKGILKFAARLVKYFLFGTTSPKTGRWTRLQGNFGKDVRLMRTRVMDVPGLPNGTLLSVATSFPVLSLAPSVVFNFFNNHRSRKEWDIFATADYEQVFHIPYGEEAGKCVSMYKVPRRRPGHMLDGDMLMLQESWSDPVASHIVFVPTEIGNIDLILRGGNPNVIPLLPSGLTILPDGPSCPDGSSGTLLTVSFQVLMNESPVAGIDLEDASKVAQLLRHSCEKIKHALGAISPNT</sequence>
<keyword evidence="3" id="KW-0805">Transcription regulation</keyword>
<evidence type="ECO:0000256" key="6">
    <source>
        <dbReference type="ARBA" id="ARBA00023155"/>
    </source>
</evidence>
<protein>
    <submittedName>
        <fullName evidence="13">Uncharacterized protein</fullName>
    </submittedName>
</protein>
<evidence type="ECO:0000256" key="7">
    <source>
        <dbReference type="ARBA" id="ARBA00023163"/>
    </source>
</evidence>
<reference evidence="13" key="2">
    <citation type="submission" date="2023-05" db="EMBL/GenBank/DDBJ databases">
        <authorList>
            <person name="Schelkunov M.I."/>
        </authorList>
    </citation>
    <scope>NUCLEOTIDE SEQUENCE</scope>
    <source>
        <strain evidence="13">Hsosn_3</strain>
        <tissue evidence="13">Leaf</tissue>
    </source>
</reference>
<dbReference type="GO" id="GO:0005634">
    <property type="term" value="C:nucleus"/>
    <property type="evidence" value="ECO:0007669"/>
    <property type="project" value="UniProtKB-SubCell"/>
</dbReference>
<evidence type="ECO:0000256" key="4">
    <source>
        <dbReference type="ARBA" id="ARBA00023054"/>
    </source>
</evidence>
<evidence type="ECO:0000256" key="5">
    <source>
        <dbReference type="ARBA" id="ARBA00023125"/>
    </source>
</evidence>
<comment type="subcellular location">
    <subcellularLocation>
        <location evidence="1 9 10">Nucleus</location>
    </subcellularLocation>
</comment>
<feature type="DNA-binding region" description="Homeobox" evidence="9">
    <location>
        <begin position="194"/>
        <end position="253"/>
    </location>
</feature>
<dbReference type="InterPro" id="IPR042160">
    <property type="entry name" value="HD-Zip_IV"/>
</dbReference>
<evidence type="ECO:0000313" key="14">
    <source>
        <dbReference type="Proteomes" id="UP001237642"/>
    </source>
</evidence>
<keyword evidence="4" id="KW-0175">Coiled coil</keyword>
<feature type="domain" description="START" evidence="12">
    <location>
        <begin position="453"/>
        <end position="685"/>
    </location>
</feature>